<dbReference type="EMBL" id="AWXR01000016">
    <property type="protein sequence ID" value="ERM83191.1"/>
    <property type="molecule type" value="Genomic_DNA"/>
</dbReference>
<keyword evidence="1" id="KW-1133">Transmembrane helix</keyword>
<keyword evidence="1" id="KW-0812">Transmembrane</keyword>
<accession>U5C2P2</accession>
<comment type="caution">
    <text evidence="2">The sequence shown here is derived from an EMBL/GenBank/DDBJ whole genome shotgun (WGS) entry which is preliminary data.</text>
</comment>
<proteinExistence type="predicted"/>
<evidence type="ECO:0000256" key="1">
    <source>
        <dbReference type="SAM" id="Phobius"/>
    </source>
</evidence>
<keyword evidence="3" id="KW-1185">Reference proteome</keyword>
<evidence type="ECO:0000313" key="2">
    <source>
        <dbReference type="EMBL" id="ERM83191.1"/>
    </source>
</evidence>
<dbReference type="Proteomes" id="UP000016843">
    <property type="component" value="Unassembled WGS sequence"/>
</dbReference>
<name>U5C2P2_9BACT</name>
<reference evidence="2 3" key="1">
    <citation type="journal article" date="2013" name="Genome Announc.">
        <title>Draft Genome Sequence of the Psychrophilic and Alkaliphilic Rhodonellum psychrophilum Strain GCM71T.</title>
        <authorList>
            <person name="Hauptmann A.L."/>
            <person name="Glaring M.A."/>
            <person name="Hallin P.F."/>
            <person name="Prieme A."/>
            <person name="Stougaard P."/>
        </authorList>
    </citation>
    <scope>NUCLEOTIDE SEQUENCE [LARGE SCALE GENOMIC DNA]</scope>
    <source>
        <strain evidence="2 3">GCM71</strain>
    </source>
</reference>
<dbReference type="AlphaFoldDB" id="U5C2P2"/>
<gene>
    <name evidence="2" type="ORF">P872_16850</name>
</gene>
<sequence length="73" mass="8494">MEKFIGLNEFEKERIKGFNKVLILTISIMNKKIISFLIIIVSLLISISIFNDWENFKRGIHGKPPVEKKGVYN</sequence>
<protein>
    <submittedName>
        <fullName evidence="2">Uncharacterized protein</fullName>
    </submittedName>
</protein>
<evidence type="ECO:0000313" key="3">
    <source>
        <dbReference type="Proteomes" id="UP000016843"/>
    </source>
</evidence>
<organism evidence="2 3">
    <name type="scientific">Rhodonellum psychrophilum GCM71 = DSM 17998</name>
    <dbReference type="NCBI Taxonomy" id="1123057"/>
    <lineage>
        <taxon>Bacteria</taxon>
        <taxon>Pseudomonadati</taxon>
        <taxon>Bacteroidota</taxon>
        <taxon>Cytophagia</taxon>
        <taxon>Cytophagales</taxon>
        <taxon>Cytophagaceae</taxon>
        <taxon>Rhodonellum</taxon>
    </lineage>
</organism>
<feature type="transmembrane region" description="Helical" evidence="1">
    <location>
        <begin position="21"/>
        <end position="50"/>
    </location>
</feature>
<keyword evidence="1" id="KW-0472">Membrane</keyword>